<dbReference type="Gene3D" id="3.40.1800.10">
    <property type="entry name" value="His-Me finger endonucleases"/>
    <property type="match status" value="1"/>
</dbReference>
<dbReference type="InterPro" id="IPR004211">
    <property type="entry name" value="Endonuclease_7"/>
</dbReference>
<reference evidence="1" key="1">
    <citation type="journal article" date="2021" name="Proc. Natl. Acad. Sci. U.S.A.">
        <title>A Catalog of Tens of Thousands of Viruses from Human Metagenomes Reveals Hidden Associations with Chronic Diseases.</title>
        <authorList>
            <person name="Tisza M.J."/>
            <person name="Buck C.B."/>
        </authorList>
    </citation>
    <scope>NUCLEOTIDE SEQUENCE</scope>
    <source>
        <strain evidence="1">CtGkF2</strain>
    </source>
</reference>
<protein>
    <submittedName>
        <fullName evidence="1">Recombination endonuclease VII</fullName>
    </submittedName>
</protein>
<dbReference type="InterPro" id="IPR038563">
    <property type="entry name" value="Endonuclease_7_sf"/>
</dbReference>
<accession>A0A8S5TLH2</accession>
<dbReference type="Pfam" id="PF02945">
    <property type="entry name" value="Endonuclease_7"/>
    <property type="match status" value="1"/>
</dbReference>
<dbReference type="EMBL" id="BK032847">
    <property type="protein sequence ID" value="DAF63968.1"/>
    <property type="molecule type" value="Genomic_DNA"/>
</dbReference>
<dbReference type="SUPFAM" id="SSF54060">
    <property type="entry name" value="His-Me finger endonucleases"/>
    <property type="match status" value="1"/>
</dbReference>
<keyword evidence="1" id="KW-0255">Endonuclease</keyword>
<dbReference type="GO" id="GO:0004519">
    <property type="term" value="F:endonuclease activity"/>
    <property type="evidence" value="ECO:0007669"/>
    <property type="project" value="UniProtKB-KW"/>
</dbReference>
<keyword evidence="1" id="KW-0540">Nuclease</keyword>
<proteinExistence type="predicted"/>
<evidence type="ECO:0000313" key="1">
    <source>
        <dbReference type="EMBL" id="DAF63968.1"/>
    </source>
</evidence>
<keyword evidence="1" id="KW-0378">Hydrolase</keyword>
<organism evidence="1">
    <name type="scientific">Siphoviridae sp. ctGkF2</name>
    <dbReference type="NCBI Taxonomy" id="2827823"/>
    <lineage>
        <taxon>Viruses</taxon>
        <taxon>Duplodnaviria</taxon>
        <taxon>Heunggongvirae</taxon>
        <taxon>Uroviricota</taxon>
        <taxon>Caudoviricetes</taxon>
    </lineage>
</organism>
<sequence>MAKRKRCKDCVAEGVTTHRQAKYPGPRCATHHRAKTKQTRKYNHGQHILKTYGITSEEYQRIYEAQGGKCFICKRATGQRRKLAVDHDHKTGFVRGLLCKTCNRKVLGHLRDDPEAFVRGRRYLEHPPAFDVIGRRVVPNHQPKG</sequence>
<name>A0A8S5TLH2_9CAUD</name>
<dbReference type="InterPro" id="IPR044925">
    <property type="entry name" value="His-Me_finger_sf"/>
</dbReference>